<dbReference type="EMBL" id="CM039429">
    <property type="protein sequence ID" value="KAI4346836.1"/>
    <property type="molecule type" value="Genomic_DNA"/>
</dbReference>
<evidence type="ECO:0000313" key="1">
    <source>
        <dbReference type="EMBL" id="KAI4346836.1"/>
    </source>
</evidence>
<proteinExistence type="predicted"/>
<sequence>MKNKRQKSIAETTANEDLKSIIHQHALFFDKLIELISARFYLPVDDSEKPWFQGLSKAEKAAVRKETKEKFEPG</sequence>
<protein>
    <submittedName>
        <fullName evidence="1">Uncharacterized protein</fullName>
    </submittedName>
</protein>
<comment type="caution">
    <text evidence="1">The sequence shown here is derived from an EMBL/GenBank/DDBJ whole genome shotgun (WGS) entry which is preliminary data.</text>
</comment>
<organism evidence="1 2">
    <name type="scientific">Bauhinia variegata</name>
    <name type="common">Purple orchid tree</name>
    <name type="synonym">Phanera variegata</name>
    <dbReference type="NCBI Taxonomy" id="167791"/>
    <lineage>
        <taxon>Eukaryota</taxon>
        <taxon>Viridiplantae</taxon>
        <taxon>Streptophyta</taxon>
        <taxon>Embryophyta</taxon>
        <taxon>Tracheophyta</taxon>
        <taxon>Spermatophyta</taxon>
        <taxon>Magnoliopsida</taxon>
        <taxon>eudicotyledons</taxon>
        <taxon>Gunneridae</taxon>
        <taxon>Pentapetalae</taxon>
        <taxon>rosids</taxon>
        <taxon>fabids</taxon>
        <taxon>Fabales</taxon>
        <taxon>Fabaceae</taxon>
        <taxon>Cercidoideae</taxon>
        <taxon>Cercideae</taxon>
        <taxon>Bauhiniinae</taxon>
        <taxon>Bauhinia</taxon>
    </lineage>
</organism>
<name>A0ACB9PEJ9_BAUVA</name>
<reference evidence="1 2" key="1">
    <citation type="journal article" date="2022" name="DNA Res.">
        <title>Chromosomal-level genome assembly of the orchid tree Bauhinia variegata (Leguminosae; Cercidoideae) supports the allotetraploid origin hypothesis of Bauhinia.</title>
        <authorList>
            <person name="Zhong Y."/>
            <person name="Chen Y."/>
            <person name="Zheng D."/>
            <person name="Pang J."/>
            <person name="Liu Y."/>
            <person name="Luo S."/>
            <person name="Meng S."/>
            <person name="Qian L."/>
            <person name="Wei D."/>
            <person name="Dai S."/>
            <person name="Zhou R."/>
        </authorList>
    </citation>
    <scope>NUCLEOTIDE SEQUENCE [LARGE SCALE GENOMIC DNA]</scope>
    <source>
        <strain evidence="1">BV-YZ2020</strain>
    </source>
</reference>
<accession>A0ACB9PEJ9</accession>
<dbReference type="Proteomes" id="UP000828941">
    <property type="component" value="Chromosome 4"/>
</dbReference>
<keyword evidence="2" id="KW-1185">Reference proteome</keyword>
<evidence type="ECO:0000313" key="2">
    <source>
        <dbReference type="Proteomes" id="UP000828941"/>
    </source>
</evidence>
<gene>
    <name evidence="1" type="ORF">L6164_007699</name>
</gene>